<evidence type="ECO:0008006" key="3">
    <source>
        <dbReference type="Google" id="ProtNLM"/>
    </source>
</evidence>
<proteinExistence type="predicted"/>
<dbReference type="AlphaFoldDB" id="A0A174LIS4"/>
<dbReference type="RefSeq" id="WP_055159605.1">
    <property type="nucleotide sequence ID" value="NZ_CZAU01000006.1"/>
</dbReference>
<dbReference type="Proteomes" id="UP000095564">
    <property type="component" value="Unassembled WGS sequence"/>
</dbReference>
<protein>
    <recommendedName>
        <fullName evidence="3">DUF5651 domain-containing protein</fullName>
    </recommendedName>
</protein>
<organism evidence="1 2">
    <name type="scientific">Anaerostipes hadrus</name>
    <dbReference type="NCBI Taxonomy" id="649756"/>
    <lineage>
        <taxon>Bacteria</taxon>
        <taxon>Bacillati</taxon>
        <taxon>Bacillota</taxon>
        <taxon>Clostridia</taxon>
        <taxon>Lachnospirales</taxon>
        <taxon>Lachnospiraceae</taxon>
        <taxon>Anaerostipes</taxon>
    </lineage>
</organism>
<gene>
    <name evidence="1" type="ORF">ERS852520_00860</name>
</gene>
<accession>A0A174LIS4</accession>
<dbReference type="EMBL" id="CZAU01000006">
    <property type="protein sequence ID" value="CUP21978.1"/>
    <property type="molecule type" value="Genomic_DNA"/>
</dbReference>
<reference evidence="1 2" key="1">
    <citation type="submission" date="2015-09" db="EMBL/GenBank/DDBJ databases">
        <authorList>
            <consortium name="Pathogen Informatics"/>
        </authorList>
    </citation>
    <scope>NUCLEOTIDE SEQUENCE [LARGE SCALE GENOMIC DNA]</scope>
    <source>
        <strain evidence="1 2">2789STDY5834908</strain>
    </source>
</reference>
<sequence length="244" mass="28819">MSEFIKTLFEEKEKLDEICHIEEQQRKKIQKHLDTLTDDQIKEMSFEDKVLLKEKYGFFIDTKLVNLLHREIKNGLIKAKGPAIHYPFLKGLVFLTKEQIYDLDEFVNQMRNLNALTQSLANRKLNDTLKETAEYENIEYKEMTLTDEKWKQIVDLLVQHKIGKCMLHIAVNDCGDTCWIDRKQYEKVKSGKASEDEKEELYDQIWGNTCGYCEISTNCQDLEYCNFMKQIKICGFSFIKNDVN</sequence>
<evidence type="ECO:0000313" key="1">
    <source>
        <dbReference type="EMBL" id="CUP21978.1"/>
    </source>
</evidence>
<evidence type="ECO:0000313" key="2">
    <source>
        <dbReference type="Proteomes" id="UP000095564"/>
    </source>
</evidence>
<name>A0A174LIS4_ANAHA</name>